<evidence type="ECO:0000256" key="1">
    <source>
        <dbReference type="ARBA" id="ARBA00006739"/>
    </source>
</evidence>
<dbReference type="NCBIfam" id="TIGR01556">
    <property type="entry name" value="rhamnosyltran"/>
    <property type="match status" value="1"/>
</dbReference>
<dbReference type="InterPro" id="IPR029044">
    <property type="entry name" value="Nucleotide-diphossugar_trans"/>
</dbReference>
<evidence type="ECO:0000256" key="2">
    <source>
        <dbReference type="ARBA" id="ARBA00022676"/>
    </source>
</evidence>
<keyword evidence="3" id="KW-0808">Transferase</keyword>
<comment type="similarity">
    <text evidence="1">Belongs to the glycosyltransferase 2 family.</text>
</comment>
<dbReference type="InterPro" id="IPR001173">
    <property type="entry name" value="Glyco_trans_2-like"/>
</dbReference>
<dbReference type="PANTHER" id="PTHR43179">
    <property type="entry name" value="RHAMNOSYLTRANSFERASE WBBL"/>
    <property type="match status" value="1"/>
</dbReference>
<dbReference type="PANTHER" id="PTHR43179:SF12">
    <property type="entry name" value="GALACTOFURANOSYLTRANSFERASE GLFT2"/>
    <property type="match status" value="1"/>
</dbReference>
<reference evidence="5" key="2">
    <citation type="submission" date="2020-09" db="EMBL/GenBank/DDBJ databases">
        <authorList>
            <person name="Sun Q."/>
            <person name="Kim S."/>
        </authorList>
    </citation>
    <scope>NUCLEOTIDE SEQUENCE</scope>
    <source>
        <strain evidence="5">KCTC 12711</strain>
    </source>
</reference>
<evidence type="ECO:0000313" key="6">
    <source>
        <dbReference type="Proteomes" id="UP000614811"/>
    </source>
</evidence>
<dbReference type="CDD" id="cd02526">
    <property type="entry name" value="GT2_RfbF_like"/>
    <property type="match status" value="1"/>
</dbReference>
<name>A0A918RZ55_9GAMM</name>
<dbReference type="GO" id="GO:0016757">
    <property type="term" value="F:glycosyltransferase activity"/>
    <property type="evidence" value="ECO:0007669"/>
    <property type="project" value="UniProtKB-KW"/>
</dbReference>
<feature type="domain" description="Glycosyltransferase 2-like" evidence="4">
    <location>
        <begin position="8"/>
        <end position="109"/>
    </location>
</feature>
<evidence type="ECO:0000256" key="3">
    <source>
        <dbReference type="ARBA" id="ARBA00022679"/>
    </source>
</evidence>
<protein>
    <submittedName>
        <fullName evidence="5">Rhamnosyltransferase</fullName>
    </submittedName>
</protein>
<organism evidence="5 6">
    <name type="scientific">Arenicella chitinivorans</name>
    <dbReference type="NCBI Taxonomy" id="1329800"/>
    <lineage>
        <taxon>Bacteria</taxon>
        <taxon>Pseudomonadati</taxon>
        <taxon>Pseudomonadota</taxon>
        <taxon>Gammaproteobacteria</taxon>
        <taxon>Arenicellales</taxon>
        <taxon>Arenicellaceae</taxon>
        <taxon>Arenicella</taxon>
    </lineage>
</organism>
<reference evidence="5" key="1">
    <citation type="journal article" date="2014" name="Int. J. Syst. Evol. Microbiol.">
        <title>Complete genome sequence of Corynebacterium casei LMG S-19264T (=DSM 44701T), isolated from a smear-ripened cheese.</title>
        <authorList>
            <consortium name="US DOE Joint Genome Institute (JGI-PGF)"/>
            <person name="Walter F."/>
            <person name="Albersmeier A."/>
            <person name="Kalinowski J."/>
            <person name="Ruckert C."/>
        </authorList>
    </citation>
    <scope>NUCLEOTIDE SEQUENCE</scope>
    <source>
        <strain evidence="5">KCTC 12711</strain>
    </source>
</reference>
<proteinExistence type="inferred from homology"/>
<evidence type="ECO:0000259" key="4">
    <source>
        <dbReference type="Pfam" id="PF00535"/>
    </source>
</evidence>
<evidence type="ECO:0000313" key="5">
    <source>
        <dbReference type="EMBL" id="GHA16986.1"/>
    </source>
</evidence>
<comment type="caution">
    <text evidence="5">The sequence shown here is derived from an EMBL/GenBank/DDBJ whole genome shotgun (WGS) entry which is preliminary data.</text>
</comment>
<keyword evidence="6" id="KW-1185">Reference proteome</keyword>
<dbReference type="EMBL" id="BMXA01000006">
    <property type="protein sequence ID" value="GHA16986.1"/>
    <property type="molecule type" value="Genomic_DNA"/>
</dbReference>
<dbReference type="Gene3D" id="3.90.550.10">
    <property type="entry name" value="Spore Coat Polysaccharide Biosynthesis Protein SpsA, Chain A"/>
    <property type="match status" value="1"/>
</dbReference>
<dbReference type="Pfam" id="PF00535">
    <property type="entry name" value="Glycos_transf_2"/>
    <property type="match status" value="1"/>
</dbReference>
<keyword evidence="2" id="KW-0328">Glycosyltransferase</keyword>
<dbReference type="SUPFAM" id="SSF53448">
    <property type="entry name" value="Nucleotide-diphospho-sugar transferases"/>
    <property type="match status" value="1"/>
</dbReference>
<dbReference type="AlphaFoldDB" id="A0A918RZ55"/>
<dbReference type="InterPro" id="IPR006446">
    <property type="entry name" value="RhaTrfase"/>
</dbReference>
<gene>
    <name evidence="5" type="ORF">GCM10008090_28330</name>
</gene>
<dbReference type="Proteomes" id="UP000614811">
    <property type="component" value="Unassembled WGS sequence"/>
</dbReference>
<dbReference type="RefSeq" id="WP_189402362.1">
    <property type="nucleotide sequence ID" value="NZ_BMXA01000006.1"/>
</dbReference>
<accession>A0A918RZ55</accession>
<sequence length="306" mass="34581">MRKPVLAVVVTFNPDLNALTRTLSILNGQQSDVLVVDNGSSNFVKIRAKLTTSTEVELLPLNANLGLGAAHNAGIRFARTKGYEYVLLMDQDSIPLDHMVQRLLEAHRAKSTHQKLSAVGVTYLNADNGSESFFVRFGWLKFQRHYCAERDSDGCVLADFLISSGSLISLATLEKVGEMDEGLFIDHVDTEWFLRARNLGYHAFGVCDAVMQHGLGEQTHRVTLGRRQRNVPQHKPFRYYYIFRNSVLLYRRAYASGVWKWNDLQRLAMIAVMFGLLKSPRRANLTMMLRGFWHGIRGVTGPYSDA</sequence>